<keyword evidence="5 11" id="KW-0808">Transferase</keyword>
<evidence type="ECO:0000256" key="6">
    <source>
        <dbReference type="ARBA" id="ARBA00022723"/>
    </source>
</evidence>
<keyword evidence="6 11" id="KW-0479">Metal-binding</keyword>
<evidence type="ECO:0000313" key="13">
    <source>
        <dbReference type="Proteomes" id="UP000602284"/>
    </source>
</evidence>
<keyword evidence="13" id="KW-1185">Reference proteome</keyword>
<dbReference type="GO" id="GO:0016740">
    <property type="term" value="F:transferase activity"/>
    <property type="evidence" value="ECO:0007669"/>
    <property type="project" value="UniProtKB-KW"/>
</dbReference>
<dbReference type="SUPFAM" id="SSF143631">
    <property type="entry name" value="ApbE-like"/>
    <property type="match status" value="1"/>
</dbReference>
<accession>A0ABS1J6G6</accession>
<comment type="catalytic activity">
    <reaction evidence="10 11">
        <text>L-threonyl-[protein] + FAD = FMN-L-threonyl-[protein] + AMP + H(+)</text>
        <dbReference type="Rhea" id="RHEA:36847"/>
        <dbReference type="Rhea" id="RHEA-COMP:11060"/>
        <dbReference type="Rhea" id="RHEA-COMP:11061"/>
        <dbReference type="ChEBI" id="CHEBI:15378"/>
        <dbReference type="ChEBI" id="CHEBI:30013"/>
        <dbReference type="ChEBI" id="CHEBI:57692"/>
        <dbReference type="ChEBI" id="CHEBI:74257"/>
        <dbReference type="ChEBI" id="CHEBI:456215"/>
        <dbReference type="EC" id="2.7.1.180"/>
    </reaction>
</comment>
<dbReference type="PANTHER" id="PTHR30040:SF2">
    <property type="entry name" value="FAD:PROTEIN FMN TRANSFERASE"/>
    <property type="match status" value="1"/>
</dbReference>
<evidence type="ECO:0000313" key="12">
    <source>
        <dbReference type="EMBL" id="MBL0385258.1"/>
    </source>
</evidence>
<protein>
    <recommendedName>
        <fullName evidence="3 11">FAD:protein FMN transferase</fullName>
        <ecNumber evidence="2 11">2.7.1.180</ecNumber>
    </recommendedName>
    <alternativeName>
        <fullName evidence="9 11">Flavin transferase</fullName>
    </alternativeName>
</protein>
<dbReference type="Proteomes" id="UP000602284">
    <property type="component" value="Unassembled WGS sequence"/>
</dbReference>
<organism evidence="12 13">
    <name type="scientific">Tumebacillus amylolyticus</name>
    <dbReference type="NCBI Taxonomy" id="2801339"/>
    <lineage>
        <taxon>Bacteria</taxon>
        <taxon>Bacillati</taxon>
        <taxon>Bacillota</taxon>
        <taxon>Bacilli</taxon>
        <taxon>Bacillales</taxon>
        <taxon>Alicyclobacillaceae</taxon>
        <taxon>Tumebacillus</taxon>
    </lineage>
</organism>
<evidence type="ECO:0000256" key="1">
    <source>
        <dbReference type="ARBA" id="ARBA00001946"/>
    </source>
</evidence>
<evidence type="ECO:0000256" key="5">
    <source>
        <dbReference type="ARBA" id="ARBA00022679"/>
    </source>
</evidence>
<dbReference type="Pfam" id="PF02424">
    <property type="entry name" value="ApbE"/>
    <property type="match status" value="1"/>
</dbReference>
<proteinExistence type="inferred from homology"/>
<comment type="similarity">
    <text evidence="11">Belongs to the ApbE family.</text>
</comment>
<evidence type="ECO:0000256" key="3">
    <source>
        <dbReference type="ARBA" id="ARBA00016337"/>
    </source>
</evidence>
<evidence type="ECO:0000256" key="2">
    <source>
        <dbReference type="ARBA" id="ARBA00011955"/>
    </source>
</evidence>
<keyword evidence="8 11" id="KW-0460">Magnesium</keyword>
<dbReference type="EC" id="2.7.1.180" evidence="2 11"/>
<name>A0ABS1J6G6_9BACL</name>
<evidence type="ECO:0000256" key="4">
    <source>
        <dbReference type="ARBA" id="ARBA00022630"/>
    </source>
</evidence>
<dbReference type="PIRSF" id="PIRSF006268">
    <property type="entry name" value="ApbE"/>
    <property type="match status" value="1"/>
</dbReference>
<dbReference type="InterPro" id="IPR003374">
    <property type="entry name" value="ApbE-like_sf"/>
</dbReference>
<evidence type="ECO:0000256" key="8">
    <source>
        <dbReference type="ARBA" id="ARBA00022842"/>
    </source>
</evidence>
<gene>
    <name evidence="12" type="ORF">JJB07_01250</name>
</gene>
<evidence type="ECO:0000256" key="9">
    <source>
        <dbReference type="ARBA" id="ARBA00031306"/>
    </source>
</evidence>
<keyword evidence="7 11" id="KW-0274">FAD</keyword>
<evidence type="ECO:0000256" key="7">
    <source>
        <dbReference type="ARBA" id="ARBA00022827"/>
    </source>
</evidence>
<dbReference type="RefSeq" id="WP_201632635.1">
    <property type="nucleotide sequence ID" value="NZ_JAEQNB010000001.1"/>
</dbReference>
<comment type="caution">
    <text evidence="12">The sequence shown here is derived from an EMBL/GenBank/DDBJ whole genome shotgun (WGS) entry which is preliminary data.</text>
</comment>
<dbReference type="PANTHER" id="PTHR30040">
    <property type="entry name" value="THIAMINE BIOSYNTHESIS LIPOPROTEIN APBE"/>
    <property type="match status" value="1"/>
</dbReference>
<keyword evidence="4 11" id="KW-0285">Flavoprotein</keyword>
<dbReference type="Gene3D" id="3.10.520.10">
    <property type="entry name" value="ApbE-like domains"/>
    <property type="match status" value="1"/>
</dbReference>
<dbReference type="EMBL" id="JAEQNB010000001">
    <property type="protein sequence ID" value="MBL0385258.1"/>
    <property type="molecule type" value="Genomic_DNA"/>
</dbReference>
<evidence type="ECO:0000256" key="10">
    <source>
        <dbReference type="ARBA" id="ARBA00048540"/>
    </source>
</evidence>
<evidence type="ECO:0000256" key="11">
    <source>
        <dbReference type="PIRNR" id="PIRNR006268"/>
    </source>
</evidence>
<dbReference type="InterPro" id="IPR024932">
    <property type="entry name" value="ApbE"/>
</dbReference>
<sequence length="306" mass="33147">MTIPIQPTKLTRAALHMDTLVTIQLVSAEPTDLLHRQLDRAFTAFTAVEQVCSRFSPESELRQLCQKIGAPTPVSPLLFEAIRIALEIADLTEGVFDPTIGHHMESQGFNRNYLTGEKTLPPPLADLHVPATYRDVLLDEETRTVLLQKPLRLDLGAVAKGLAVDLAAQELRSSAGFLINAGGDVYAGGLNERGEPWQVGIQHPTQPHDIITSLSLTNAAICTSGSYERISRENPNTHHLLDPRTGTSASQLLSCSVVAPFAMLADAFSTAAFLLGPVQGQELLQEAGLTGIFITPDLHIHRGEEV</sequence>
<comment type="cofactor">
    <cofactor evidence="1">
        <name>Mg(2+)</name>
        <dbReference type="ChEBI" id="CHEBI:18420"/>
    </cofactor>
</comment>
<reference evidence="12 13" key="1">
    <citation type="submission" date="2021-01" db="EMBL/GenBank/DDBJ databases">
        <title>Tumebacillus sp. strain ITR2 16S ribosomal RNA gene Genome sequencing and assembly.</title>
        <authorList>
            <person name="Kang M."/>
        </authorList>
    </citation>
    <scope>NUCLEOTIDE SEQUENCE [LARGE SCALE GENOMIC DNA]</scope>
    <source>
        <strain evidence="12 13">ITR2</strain>
    </source>
</reference>